<name>G8TUN5_SULAD</name>
<dbReference type="STRING" id="679936.Sulac_1182"/>
<protein>
    <submittedName>
        <fullName evidence="2">Diguanylate phosphodiesterase</fullName>
    </submittedName>
</protein>
<feature type="domain" description="EAL" evidence="1">
    <location>
        <begin position="1"/>
        <end position="228"/>
    </location>
</feature>
<dbReference type="KEGG" id="sap:Sulac_1182"/>
<dbReference type="PANTHER" id="PTHR33121">
    <property type="entry name" value="CYCLIC DI-GMP PHOSPHODIESTERASE PDEF"/>
    <property type="match status" value="1"/>
</dbReference>
<dbReference type="PANTHER" id="PTHR33121:SF71">
    <property type="entry name" value="OXYGEN SENSOR PROTEIN DOSP"/>
    <property type="match status" value="1"/>
</dbReference>
<sequence>MKITFWQQPIYATATHQIVGVEWLTRREGEETAAELWRWAAEHHAIATLERWILDHLVQWRFAPADTDSSLVWFINLHPQGVVREVLQDIVEWKDRQHRLAPVVWELLESDGWTPDVITRLTQAHSVLALDDWGNHRDTTNRLVTWPVQWVKLDARLVQQLPHPAMRQWVETLHTYHMHQHKYLVAEGVETPEQWQIVQQLGIPYCQGFALAMPQPFRTVEWPDPSANVLMVD</sequence>
<gene>
    <name evidence="2" type="ordered locus">Sulac_1182</name>
</gene>
<dbReference type="Pfam" id="PF00563">
    <property type="entry name" value="EAL"/>
    <property type="match status" value="1"/>
</dbReference>
<dbReference type="EMBL" id="CP003179">
    <property type="protein sequence ID" value="AEW04682.1"/>
    <property type="molecule type" value="Genomic_DNA"/>
</dbReference>
<dbReference type="Proteomes" id="UP000005439">
    <property type="component" value="Chromosome"/>
</dbReference>
<evidence type="ECO:0000259" key="1">
    <source>
        <dbReference type="PROSITE" id="PS50883"/>
    </source>
</evidence>
<organism evidence="2 3">
    <name type="scientific">Sulfobacillus acidophilus (strain ATCC 700253 / DSM 10332 / NAL)</name>
    <dbReference type="NCBI Taxonomy" id="679936"/>
    <lineage>
        <taxon>Bacteria</taxon>
        <taxon>Bacillati</taxon>
        <taxon>Bacillota</taxon>
        <taxon>Clostridia</taxon>
        <taxon>Eubacteriales</taxon>
        <taxon>Clostridiales Family XVII. Incertae Sedis</taxon>
        <taxon>Sulfobacillus</taxon>
    </lineage>
</organism>
<dbReference type="InterPro" id="IPR035919">
    <property type="entry name" value="EAL_sf"/>
</dbReference>
<dbReference type="InterPro" id="IPR001633">
    <property type="entry name" value="EAL_dom"/>
</dbReference>
<dbReference type="GO" id="GO:0071111">
    <property type="term" value="F:cyclic-guanylate-specific phosphodiesterase activity"/>
    <property type="evidence" value="ECO:0007669"/>
    <property type="project" value="InterPro"/>
</dbReference>
<dbReference type="Gene3D" id="3.20.20.450">
    <property type="entry name" value="EAL domain"/>
    <property type="match status" value="1"/>
</dbReference>
<dbReference type="InterPro" id="IPR050706">
    <property type="entry name" value="Cyclic-di-GMP_PDE-like"/>
</dbReference>
<dbReference type="SUPFAM" id="SSF141868">
    <property type="entry name" value="EAL domain-like"/>
    <property type="match status" value="1"/>
</dbReference>
<dbReference type="CDD" id="cd01948">
    <property type="entry name" value="EAL"/>
    <property type="match status" value="1"/>
</dbReference>
<dbReference type="SMART" id="SM00052">
    <property type="entry name" value="EAL"/>
    <property type="match status" value="1"/>
</dbReference>
<evidence type="ECO:0000313" key="2">
    <source>
        <dbReference type="EMBL" id="AEW04682.1"/>
    </source>
</evidence>
<dbReference type="PATRIC" id="fig|679936.5.peg.1242"/>
<dbReference type="PROSITE" id="PS50883">
    <property type="entry name" value="EAL"/>
    <property type="match status" value="1"/>
</dbReference>
<proteinExistence type="predicted"/>
<dbReference type="AlphaFoldDB" id="G8TUN5"/>
<evidence type="ECO:0000313" key="3">
    <source>
        <dbReference type="Proteomes" id="UP000005439"/>
    </source>
</evidence>
<dbReference type="HOGENOM" id="CLU_1102207_0_0_9"/>
<reference evidence="2 3" key="2">
    <citation type="journal article" date="2012" name="Stand. Genomic Sci.">
        <title>Complete genome sequence of the moderately thermophilic mineral-sulfide-oxidizing firmicute Sulfobacillus acidophilus type strain (NAL(T)).</title>
        <authorList>
            <person name="Anderson I."/>
            <person name="Chertkov O."/>
            <person name="Chen A."/>
            <person name="Saunders E."/>
            <person name="Lapidus A."/>
            <person name="Nolan M."/>
            <person name="Lucas S."/>
            <person name="Hammon N."/>
            <person name="Deshpande S."/>
            <person name="Cheng J.F."/>
            <person name="Han C."/>
            <person name="Tapia R."/>
            <person name="Goodwin L.A."/>
            <person name="Pitluck S."/>
            <person name="Liolios K."/>
            <person name="Pagani I."/>
            <person name="Ivanova N."/>
            <person name="Mikhailova N."/>
            <person name="Pati A."/>
            <person name="Palaniappan K."/>
            <person name="Land M."/>
            <person name="Pan C."/>
            <person name="Rohde M."/>
            <person name="Pukall R."/>
            <person name="Goker M."/>
            <person name="Detter J.C."/>
            <person name="Woyke T."/>
            <person name="Bristow J."/>
            <person name="Eisen J.A."/>
            <person name="Markowitz V."/>
            <person name="Hugenholtz P."/>
            <person name="Kyrpides N.C."/>
            <person name="Klenk H.P."/>
            <person name="Mavromatis K."/>
        </authorList>
    </citation>
    <scope>NUCLEOTIDE SEQUENCE [LARGE SCALE GENOMIC DNA]</scope>
    <source>
        <strain evidence="3">ATCC 700253 / DSM 10332 / NAL</strain>
    </source>
</reference>
<accession>G8TUN5</accession>
<reference evidence="3" key="1">
    <citation type="submission" date="2011-12" db="EMBL/GenBank/DDBJ databases">
        <title>The complete genome of chromosome of Sulfobacillus acidophilus DSM 10332.</title>
        <authorList>
            <person name="Lucas S."/>
            <person name="Han J."/>
            <person name="Lapidus A."/>
            <person name="Bruce D."/>
            <person name="Goodwin L."/>
            <person name="Pitluck S."/>
            <person name="Peters L."/>
            <person name="Kyrpides N."/>
            <person name="Mavromatis K."/>
            <person name="Ivanova N."/>
            <person name="Mikhailova N."/>
            <person name="Chertkov O."/>
            <person name="Saunders E."/>
            <person name="Detter J.C."/>
            <person name="Tapia R."/>
            <person name="Han C."/>
            <person name="Land M."/>
            <person name="Hauser L."/>
            <person name="Markowitz V."/>
            <person name="Cheng J.-F."/>
            <person name="Hugenholtz P."/>
            <person name="Woyke T."/>
            <person name="Wu D."/>
            <person name="Pukall R."/>
            <person name="Gehrich-Schroeter G."/>
            <person name="Schneider S."/>
            <person name="Klenk H.-P."/>
            <person name="Eisen J.A."/>
        </authorList>
    </citation>
    <scope>NUCLEOTIDE SEQUENCE [LARGE SCALE GENOMIC DNA]</scope>
    <source>
        <strain evidence="3">ATCC 700253 / DSM 10332 / NAL</strain>
    </source>
</reference>
<keyword evidence="3" id="KW-1185">Reference proteome</keyword>